<dbReference type="RefSeq" id="XP_045959186.1">
    <property type="nucleotide sequence ID" value="XM_046097847.1"/>
</dbReference>
<dbReference type="InterPro" id="IPR003661">
    <property type="entry name" value="HisK_dim/P_dom"/>
</dbReference>
<dbReference type="InterPro" id="IPR036890">
    <property type="entry name" value="HATPase_C_sf"/>
</dbReference>
<dbReference type="SMART" id="SM00387">
    <property type="entry name" value="HATPase_c"/>
    <property type="match status" value="1"/>
</dbReference>
<evidence type="ECO:0000313" key="7">
    <source>
        <dbReference type="EMBL" id="KAH6654916.1"/>
    </source>
</evidence>
<dbReference type="Gene3D" id="3.30.565.10">
    <property type="entry name" value="Histidine kinase-like ATPase, C-terminal domain"/>
    <property type="match status" value="1"/>
</dbReference>
<dbReference type="OrthoDB" id="60033at2759"/>
<dbReference type="SMART" id="SM00388">
    <property type="entry name" value="HisKA"/>
    <property type="match status" value="1"/>
</dbReference>
<dbReference type="CDD" id="cd00082">
    <property type="entry name" value="HisKA"/>
    <property type="match status" value="1"/>
</dbReference>
<name>A0A9P8UMS0_9PEZI</name>
<dbReference type="AlphaFoldDB" id="A0A9P8UMS0"/>
<dbReference type="PANTHER" id="PTHR43719:SF30">
    <property type="entry name" value="TWO-COMPONENT SYSTEM RESPONSE REGULATOR"/>
    <property type="match status" value="1"/>
</dbReference>
<dbReference type="PROSITE" id="PS50110">
    <property type="entry name" value="RESPONSE_REGULATORY"/>
    <property type="match status" value="1"/>
</dbReference>
<dbReference type="Proteomes" id="UP000758603">
    <property type="component" value="Unassembled WGS sequence"/>
</dbReference>
<evidence type="ECO:0000259" key="5">
    <source>
        <dbReference type="PROSITE" id="PS50110"/>
    </source>
</evidence>
<dbReference type="CDD" id="cd17546">
    <property type="entry name" value="REC_hyHK_CKI1_RcsC-like"/>
    <property type="match status" value="1"/>
</dbReference>
<dbReference type="PRINTS" id="PR00344">
    <property type="entry name" value="BCTRLSENSOR"/>
</dbReference>
<evidence type="ECO:0000259" key="4">
    <source>
        <dbReference type="PROSITE" id="PS50109"/>
    </source>
</evidence>
<dbReference type="PROSITE" id="PS50112">
    <property type="entry name" value="PAS"/>
    <property type="match status" value="1"/>
</dbReference>
<feature type="domain" description="Histidine kinase" evidence="4">
    <location>
        <begin position="521"/>
        <end position="791"/>
    </location>
</feature>
<evidence type="ECO:0000259" key="6">
    <source>
        <dbReference type="PROSITE" id="PS50112"/>
    </source>
</evidence>
<reference evidence="7" key="1">
    <citation type="journal article" date="2021" name="Nat. Commun.">
        <title>Genetic determinants of endophytism in the Arabidopsis root mycobiome.</title>
        <authorList>
            <person name="Mesny F."/>
            <person name="Miyauchi S."/>
            <person name="Thiergart T."/>
            <person name="Pickel B."/>
            <person name="Atanasova L."/>
            <person name="Karlsson M."/>
            <person name="Huettel B."/>
            <person name="Barry K.W."/>
            <person name="Haridas S."/>
            <person name="Chen C."/>
            <person name="Bauer D."/>
            <person name="Andreopoulos W."/>
            <person name="Pangilinan J."/>
            <person name="LaButti K."/>
            <person name="Riley R."/>
            <person name="Lipzen A."/>
            <person name="Clum A."/>
            <person name="Drula E."/>
            <person name="Henrissat B."/>
            <person name="Kohler A."/>
            <person name="Grigoriev I.V."/>
            <person name="Martin F.M."/>
            <person name="Hacquard S."/>
        </authorList>
    </citation>
    <scope>NUCLEOTIDE SEQUENCE</scope>
    <source>
        <strain evidence="7">MPI-SDFR-AT-0073</strain>
    </source>
</reference>
<sequence>MGDPSKTTEQTSRIGPDKHTSLGSVRPHGHLGDIEYLKWVRRHDWASTSCGPIETWTDDLRQAYQLALASPDPTCLLWGSDYTMLYNKPYSIMIEGRHPKALGRPMVENWPEVFPVYKKLFWITRQTGQPIQHENISRIWARGGYPEQIYANLTFLPILDKNESVAGLWVYVHETTRQVILEKRIMNLADMSNRLAHSTALSDIWTSLMAVLDECKDDIYFAAAYEVKLSVGTSASARLNLEITHGMADRLGSHPELDAAIHRTMTTGVTTLLSMTDGSLSEALRAYLQEHGVRGPCREVVIQALRCNLDGAVVAVLITGINPMRKFNEDLQSFIQLLARQLESSITNIMNMAKEKARLEHEFATKMNKRFWHFSEKAPIGIYTYDREGIMTYYNKAFEDLTGVSQEAIARPMGWTDVVHPDCLDRVISVWEKVVNDDSDCPPSFDVQFKRPWAPRGRHESLDRTWCLATSYPEISEEGEVTGVIGCVVDVSSLKWAESIQSERLSEALEIRRQQENFFDVTSHELRNPLSAIIHSACELVDQLTKLSTRPLVSLEATSQIDYLIEMATTIIYCGNHQKRILDDVLTLSKLDSNLLQIFPISTNPAKLVTEVVAIFSSELRTSEIDLEVHLGDDYRRLGVETVLLDPHRITQVMVNLLSNAIKFLKSESQRHIRLSVDASLVGQEQDPHVRYVPSRTGYCDPTNNAEWGAGEPLYVSFSVQDTGPGMTQQEASRLFKQFSQASPRTHAKYGGSGLGLFISRELTEMHGGRIGLSTEQGHGSIFSFHVKTRRDVSCQTSEIPILDKMSLPPIQHLKVATPPLESHGQLEIITIHEQLEQLAKADPLLPPPSLILERVVKKLLIVEDNLINQRLLEKLFIKHGYEVAVANDGEEALAIIMGSAWNCSLARPAQPRFDLVLSDIEMPIMDGKTCVRRIRQLQQEGMLHAHIPVLAVTGNAQMEKVKEAQECGFDAVVTKPYVISELLKVVHEHSSHVWNAG</sequence>
<dbReference type="PANTHER" id="PTHR43719">
    <property type="entry name" value="TWO-COMPONENT HISTIDINE KINASE"/>
    <property type="match status" value="1"/>
</dbReference>
<evidence type="ECO:0000256" key="2">
    <source>
        <dbReference type="PROSITE-ProRule" id="PRU00169"/>
    </source>
</evidence>
<feature type="domain" description="PAS" evidence="6">
    <location>
        <begin position="367"/>
        <end position="438"/>
    </location>
</feature>
<dbReference type="InterPro" id="IPR003594">
    <property type="entry name" value="HATPase_dom"/>
</dbReference>
<feature type="domain" description="Response regulatory" evidence="5">
    <location>
        <begin position="859"/>
        <end position="991"/>
    </location>
</feature>
<dbReference type="InterPro" id="IPR036097">
    <property type="entry name" value="HisK_dim/P_sf"/>
</dbReference>
<dbReference type="Gene3D" id="3.30.450.20">
    <property type="entry name" value="PAS domain"/>
    <property type="match status" value="2"/>
</dbReference>
<dbReference type="InterPro" id="IPR000014">
    <property type="entry name" value="PAS"/>
</dbReference>
<comment type="caution">
    <text evidence="7">The sequence shown here is derived from an EMBL/GenBank/DDBJ whole genome shotgun (WGS) entry which is preliminary data.</text>
</comment>
<gene>
    <name evidence="7" type="ORF">BKA67DRAFT_516759</name>
</gene>
<dbReference type="SUPFAM" id="SSF55785">
    <property type="entry name" value="PYP-like sensor domain (PAS domain)"/>
    <property type="match status" value="1"/>
</dbReference>
<dbReference type="InterPro" id="IPR001789">
    <property type="entry name" value="Sig_transdc_resp-reg_receiver"/>
</dbReference>
<dbReference type="GO" id="GO:0000155">
    <property type="term" value="F:phosphorelay sensor kinase activity"/>
    <property type="evidence" value="ECO:0007669"/>
    <property type="project" value="InterPro"/>
</dbReference>
<dbReference type="GeneID" id="70126739"/>
<dbReference type="SUPFAM" id="SSF47384">
    <property type="entry name" value="Homodimeric domain of signal transducing histidine kinase"/>
    <property type="match status" value="1"/>
</dbReference>
<dbReference type="InterPro" id="IPR035965">
    <property type="entry name" value="PAS-like_dom_sf"/>
</dbReference>
<feature type="region of interest" description="Disordered" evidence="3">
    <location>
        <begin position="1"/>
        <end position="26"/>
    </location>
</feature>
<dbReference type="SMART" id="SM00091">
    <property type="entry name" value="PAS"/>
    <property type="match status" value="1"/>
</dbReference>
<dbReference type="SUPFAM" id="SSF52172">
    <property type="entry name" value="CheY-like"/>
    <property type="match status" value="1"/>
</dbReference>
<evidence type="ECO:0000313" key="8">
    <source>
        <dbReference type="Proteomes" id="UP000758603"/>
    </source>
</evidence>
<dbReference type="Pfam" id="PF02518">
    <property type="entry name" value="HATPase_c"/>
    <property type="match status" value="1"/>
</dbReference>
<dbReference type="InterPro" id="IPR011006">
    <property type="entry name" value="CheY-like_superfamily"/>
</dbReference>
<dbReference type="SUPFAM" id="SSF55874">
    <property type="entry name" value="ATPase domain of HSP90 chaperone/DNA topoisomerase II/histidine kinase"/>
    <property type="match status" value="1"/>
</dbReference>
<feature type="compositionally biased region" description="Polar residues" evidence="3">
    <location>
        <begin position="1"/>
        <end position="13"/>
    </location>
</feature>
<dbReference type="InterPro" id="IPR004358">
    <property type="entry name" value="Sig_transdc_His_kin-like_C"/>
</dbReference>
<dbReference type="InterPro" id="IPR050956">
    <property type="entry name" value="2C_system_His_kinase"/>
</dbReference>
<evidence type="ECO:0000256" key="1">
    <source>
        <dbReference type="ARBA" id="ARBA00022553"/>
    </source>
</evidence>
<dbReference type="Pfam" id="PF00072">
    <property type="entry name" value="Response_reg"/>
    <property type="match status" value="1"/>
</dbReference>
<dbReference type="Gene3D" id="3.40.50.2300">
    <property type="match status" value="1"/>
</dbReference>
<dbReference type="PROSITE" id="PS50109">
    <property type="entry name" value="HIS_KIN"/>
    <property type="match status" value="1"/>
</dbReference>
<proteinExistence type="predicted"/>
<keyword evidence="1 2" id="KW-0597">Phosphoprotein</keyword>
<feature type="modified residue" description="4-aspartylphosphate" evidence="2">
    <location>
        <position position="920"/>
    </location>
</feature>
<dbReference type="SMART" id="SM00448">
    <property type="entry name" value="REC"/>
    <property type="match status" value="1"/>
</dbReference>
<dbReference type="InterPro" id="IPR005467">
    <property type="entry name" value="His_kinase_dom"/>
</dbReference>
<dbReference type="Pfam" id="PF00512">
    <property type="entry name" value="HisKA"/>
    <property type="match status" value="1"/>
</dbReference>
<accession>A0A9P8UMS0</accession>
<organism evidence="7 8">
    <name type="scientific">Truncatella angustata</name>
    <dbReference type="NCBI Taxonomy" id="152316"/>
    <lineage>
        <taxon>Eukaryota</taxon>
        <taxon>Fungi</taxon>
        <taxon>Dikarya</taxon>
        <taxon>Ascomycota</taxon>
        <taxon>Pezizomycotina</taxon>
        <taxon>Sordariomycetes</taxon>
        <taxon>Xylariomycetidae</taxon>
        <taxon>Amphisphaeriales</taxon>
        <taxon>Sporocadaceae</taxon>
        <taxon>Truncatella</taxon>
    </lineage>
</organism>
<keyword evidence="8" id="KW-1185">Reference proteome</keyword>
<dbReference type="EMBL" id="JAGPXC010000004">
    <property type="protein sequence ID" value="KAH6654916.1"/>
    <property type="molecule type" value="Genomic_DNA"/>
</dbReference>
<evidence type="ECO:0000256" key="3">
    <source>
        <dbReference type="SAM" id="MobiDB-lite"/>
    </source>
</evidence>
<dbReference type="CDD" id="cd00130">
    <property type="entry name" value="PAS"/>
    <property type="match status" value="1"/>
</dbReference>
<protein>
    <submittedName>
        <fullName evidence="7">Uncharacterized protein</fullName>
    </submittedName>
</protein>
<dbReference type="Gene3D" id="1.10.287.130">
    <property type="match status" value="1"/>
</dbReference>
<dbReference type="NCBIfam" id="TIGR00229">
    <property type="entry name" value="sensory_box"/>
    <property type="match status" value="1"/>
</dbReference>